<evidence type="ECO:0000313" key="8">
    <source>
        <dbReference type="Proteomes" id="UP000606653"/>
    </source>
</evidence>
<dbReference type="SUPFAM" id="SSF52540">
    <property type="entry name" value="P-loop containing nucleoside triphosphate hydrolases"/>
    <property type="match status" value="1"/>
</dbReference>
<evidence type="ECO:0000256" key="3">
    <source>
        <dbReference type="ARBA" id="ARBA00022741"/>
    </source>
</evidence>
<dbReference type="PROSITE" id="PS50893">
    <property type="entry name" value="ABC_TRANSPORTER_2"/>
    <property type="match status" value="1"/>
</dbReference>
<sequence length="266" mass="28982">MLQVHQVSHSYGGSGWRKSKAAAGKVLDNVSFDLEPGCCLGLLGTSGAGKSTLGKIVLGLQKPASGQVTFEGFELYTKGRQGIRKVRRDLQAVFQDCYSAVNPLMTADHIIGEPLRNYERLSPAELKRRTGELLEQVGLAAEDGSKRPSQFSGGQLQRVNIARAIALKPKLIVLDEPISSLDMVHQTLILDLLSELKDSIGLSYLFITHDIQAVMTICDRVAVMDKGQIVYHTDSPSSLPSAEHEAVQRLVSAVLPQHPSLRTSWV</sequence>
<dbReference type="SMART" id="SM00382">
    <property type="entry name" value="AAA"/>
    <property type="match status" value="1"/>
</dbReference>
<keyword evidence="5" id="KW-0406">Ion transport</keyword>
<evidence type="ECO:0000259" key="6">
    <source>
        <dbReference type="PROSITE" id="PS50893"/>
    </source>
</evidence>
<keyword evidence="8" id="KW-1185">Reference proteome</keyword>
<organism evidence="7 8">
    <name type="scientific">Saccharibacillus kuerlensis</name>
    <dbReference type="NCBI Taxonomy" id="459527"/>
    <lineage>
        <taxon>Bacteria</taxon>
        <taxon>Bacillati</taxon>
        <taxon>Bacillota</taxon>
        <taxon>Bacilli</taxon>
        <taxon>Bacillales</taxon>
        <taxon>Paenibacillaceae</taxon>
        <taxon>Saccharibacillus</taxon>
    </lineage>
</organism>
<evidence type="ECO:0000256" key="2">
    <source>
        <dbReference type="ARBA" id="ARBA00022596"/>
    </source>
</evidence>
<name>A0ABQ2L270_9BACL</name>
<dbReference type="InterPro" id="IPR027417">
    <property type="entry name" value="P-loop_NTPase"/>
</dbReference>
<dbReference type="EMBL" id="BMLN01000004">
    <property type="protein sequence ID" value="GGN98338.1"/>
    <property type="molecule type" value="Genomic_DNA"/>
</dbReference>
<dbReference type="NCBIfam" id="TIGR02769">
    <property type="entry name" value="nickel_nikE"/>
    <property type="match status" value="1"/>
</dbReference>
<dbReference type="InterPro" id="IPR003439">
    <property type="entry name" value="ABC_transporter-like_ATP-bd"/>
</dbReference>
<accession>A0ABQ2L270</accession>
<dbReference type="InterPro" id="IPR017871">
    <property type="entry name" value="ABC_transporter-like_CS"/>
</dbReference>
<dbReference type="Proteomes" id="UP000606653">
    <property type="component" value="Unassembled WGS sequence"/>
</dbReference>
<keyword evidence="3" id="KW-0547">Nucleotide-binding</keyword>
<dbReference type="GO" id="GO:0005524">
    <property type="term" value="F:ATP binding"/>
    <property type="evidence" value="ECO:0007669"/>
    <property type="project" value="UniProtKB-KW"/>
</dbReference>
<keyword evidence="2" id="KW-0533">Nickel</keyword>
<evidence type="ECO:0000256" key="1">
    <source>
        <dbReference type="ARBA" id="ARBA00022448"/>
    </source>
</evidence>
<dbReference type="Pfam" id="PF00005">
    <property type="entry name" value="ABC_tran"/>
    <property type="match status" value="1"/>
</dbReference>
<keyword evidence="5" id="KW-0921">Nickel transport</keyword>
<feature type="domain" description="ABC transporter" evidence="6">
    <location>
        <begin position="2"/>
        <end position="251"/>
    </location>
</feature>
<dbReference type="Gene3D" id="3.40.50.300">
    <property type="entry name" value="P-loop containing nucleotide triphosphate hydrolases"/>
    <property type="match status" value="1"/>
</dbReference>
<dbReference type="PANTHER" id="PTHR43776">
    <property type="entry name" value="TRANSPORT ATP-BINDING PROTEIN"/>
    <property type="match status" value="1"/>
</dbReference>
<reference evidence="8" key="1">
    <citation type="journal article" date="2019" name="Int. J. Syst. Evol. Microbiol.">
        <title>The Global Catalogue of Microorganisms (GCM) 10K type strain sequencing project: providing services to taxonomists for standard genome sequencing and annotation.</title>
        <authorList>
            <consortium name="The Broad Institute Genomics Platform"/>
            <consortium name="The Broad Institute Genome Sequencing Center for Infectious Disease"/>
            <person name="Wu L."/>
            <person name="Ma J."/>
        </authorList>
    </citation>
    <scope>NUCLEOTIDE SEQUENCE [LARGE SCALE GENOMIC DNA]</scope>
    <source>
        <strain evidence="8">CGMCC 1.6964</strain>
    </source>
</reference>
<protein>
    <submittedName>
        <fullName evidence="7">Peptide ABC transporter ATP-binding protein</fullName>
    </submittedName>
</protein>
<evidence type="ECO:0000313" key="7">
    <source>
        <dbReference type="EMBL" id="GGN98338.1"/>
    </source>
</evidence>
<dbReference type="InterPro" id="IPR003593">
    <property type="entry name" value="AAA+_ATPase"/>
</dbReference>
<gene>
    <name evidence="7" type="primary">oppF</name>
    <name evidence="7" type="ORF">GCM10010969_17330</name>
</gene>
<dbReference type="InterPro" id="IPR050319">
    <property type="entry name" value="ABC_transp_ATP-bind"/>
</dbReference>
<comment type="caution">
    <text evidence="7">The sequence shown here is derived from an EMBL/GenBank/DDBJ whole genome shotgun (WGS) entry which is preliminary data.</text>
</comment>
<evidence type="ECO:0000256" key="5">
    <source>
        <dbReference type="ARBA" id="ARBA00023112"/>
    </source>
</evidence>
<keyword evidence="4 7" id="KW-0067">ATP-binding</keyword>
<dbReference type="PROSITE" id="PS00211">
    <property type="entry name" value="ABC_TRANSPORTER_1"/>
    <property type="match status" value="1"/>
</dbReference>
<dbReference type="RefSeq" id="WP_026293686.1">
    <property type="nucleotide sequence ID" value="NZ_BMLN01000004.1"/>
</dbReference>
<dbReference type="CDD" id="cd03257">
    <property type="entry name" value="ABC_NikE_OppD_transporters"/>
    <property type="match status" value="1"/>
</dbReference>
<dbReference type="InterPro" id="IPR014137">
    <property type="entry name" value="Nickel_NikE"/>
</dbReference>
<evidence type="ECO:0000256" key="4">
    <source>
        <dbReference type="ARBA" id="ARBA00022840"/>
    </source>
</evidence>
<proteinExistence type="predicted"/>
<keyword evidence="1" id="KW-0813">Transport</keyword>